<dbReference type="InterPro" id="IPR029063">
    <property type="entry name" value="SAM-dependent_MTases_sf"/>
</dbReference>
<dbReference type="PIRSF" id="PIRSF004486">
    <property type="entry name" value="MraW"/>
    <property type="match status" value="1"/>
</dbReference>
<dbReference type="Gene3D" id="3.40.50.150">
    <property type="entry name" value="Vaccinia Virus protein VP39"/>
    <property type="match status" value="1"/>
</dbReference>
<protein>
    <recommendedName>
        <fullName evidence="6">Ribosomal RNA small subunit methyltransferase H</fullName>
        <ecNumber evidence="6">2.1.1.199</ecNumber>
    </recommendedName>
    <alternativeName>
        <fullName evidence="6">16S rRNA m(4)C1402 methyltransferase</fullName>
    </alternativeName>
    <alternativeName>
        <fullName evidence="6">rRNA (cytosine-N(4)-)-methyltransferase RsmH</fullName>
    </alternativeName>
</protein>
<dbReference type="AlphaFoldDB" id="A0A0S3PTP2"/>
<dbReference type="PANTHER" id="PTHR11265:SF0">
    <property type="entry name" value="12S RRNA N4-METHYLCYTIDINE METHYLTRANSFERASE"/>
    <property type="match status" value="1"/>
</dbReference>
<dbReference type="EC" id="2.1.1.199" evidence="6"/>
<evidence type="ECO:0000256" key="5">
    <source>
        <dbReference type="ARBA" id="ARBA00022691"/>
    </source>
</evidence>
<dbReference type="SUPFAM" id="SSF81799">
    <property type="entry name" value="Putative methyltransferase TM0872, insert domain"/>
    <property type="match status" value="1"/>
</dbReference>
<keyword evidence="4 6" id="KW-0808">Transferase</keyword>
<feature type="binding site" evidence="6">
    <location>
        <position position="65"/>
    </location>
    <ligand>
        <name>S-adenosyl-L-methionine</name>
        <dbReference type="ChEBI" id="CHEBI:59789"/>
    </ligand>
</feature>
<comment type="similarity">
    <text evidence="1 6">Belongs to the methyltransferase superfamily. RsmH family.</text>
</comment>
<dbReference type="KEGG" id="vgo:GJW-30_1_01836"/>
<name>A0A0S3PTP2_9BRAD</name>
<dbReference type="NCBIfam" id="TIGR00006">
    <property type="entry name" value="16S rRNA (cytosine(1402)-N(4))-methyltransferase RsmH"/>
    <property type="match status" value="1"/>
</dbReference>
<evidence type="ECO:0000313" key="8">
    <source>
        <dbReference type="Proteomes" id="UP000236884"/>
    </source>
</evidence>
<evidence type="ECO:0000256" key="1">
    <source>
        <dbReference type="ARBA" id="ARBA00010396"/>
    </source>
</evidence>
<dbReference type="GO" id="GO:0071424">
    <property type="term" value="F:rRNA (cytosine-N4-)-methyltransferase activity"/>
    <property type="evidence" value="ECO:0007669"/>
    <property type="project" value="UniProtKB-UniRule"/>
</dbReference>
<keyword evidence="8" id="KW-1185">Reference proteome</keyword>
<evidence type="ECO:0000256" key="6">
    <source>
        <dbReference type="HAMAP-Rule" id="MF_01007"/>
    </source>
</evidence>
<feature type="binding site" evidence="6">
    <location>
        <position position="92"/>
    </location>
    <ligand>
        <name>S-adenosyl-L-methionine</name>
        <dbReference type="ChEBI" id="CHEBI:59789"/>
    </ligand>
</feature>
<reference evidence="7 8" key="1">
    <citation type="submission" date="2015-08" db="EMBL/GenBank/DDBJ databases">
        <title>Investigation of the bacterial diversity of lava forest soil.</title>
        <authorList>
            <person name="Lee J.S."/>
        </authorList>
    </citation>
    <scope>NUCLEOTIDE SEQUENCE [LARGE SCALE GENOMIC DNA]</scope>
    <source>
        <strain evidence="7 8">GJW-30</strain>
    </source>
</reference>
<keyword evidence="6" id="KW-0963">Cytoplasm</keyword>
<comment type="catalytic activity">
    <reaction evidence="6">
        <text>cytidine(1402) in 16S rRNA + S-adenosyl-L-methionine = N(4)-methylcytidine(1402) in 16S rRNA + S-adenosyl-L-homocysteine + H(+)</text>
        <dbReference type="Rhea" id="RHEA:42928"/>
        <dbReference type="Rhea" id="RHEA-COMP:10286"/>
        <dbReference type="Rhea" id="RHEA-COMP:10287"/>
        <dbReference type="ChEBI" id="CHEBI:15378"/>
        <dbReference type="ChEBI" id="CHEBI:57856"/>
        <dbReference type="ChEBI" id="CHEBI:59789"/>
        <dbReference type="ChEBI" id="CHEBI:74506"/>
        <dbReference type="ChEBI" id="CHEBI:82748"/>
        <dbReference type="EC" id="2.1.1.199"/>
    </reaction>
</comment>
<comment type="subcellular location">
    <subcellularLocation>
        <location evidence="6">Cytoplasm</location>
    </subcellularLocation>
</comment>
<organism evidence="7 8">
    <name type="scientific">Variibacter gotjawalensis</name>
    <dbReference type="NCBI Taxonomy" id="1333996"/>
    <lineage>
        <taxon>Bacteria</taxon>
        <taxon>Pseudomonadati</taxon>
        <taxon>Pseudomonadota</taxon>
        <taxon>Alphaproteobacteria</taxon>
        <taxon>Hyphomicrobiales</taxon>
        <taxon>Nitrobacteraceae</taxon>
        <taxon>Variibacter</taxon>
    </lineage>
</organism>
<feature type="binding site" evidence="6">
    <location>
        <position position="113"/>
    </location>
    <ligand>
        <name>S-adenosyl-L-methionine</name>
        <dbReference type="ChEBI" id="CHEBI:59789"/>
    </ligand>
</feature>
<evidence type="ECO:0000256" key="2">
    <source>
        <dbReference type="ARBA" id="ARBA00022552"/>
    </source>
</evidence>
<dbReference type="Pfam" id="PF01795">
    <property type="entry name" value="Methyltransf_5"/>
    <property type="match status" value="1"/>
</dbReference>
<dbReference type="InterPro" id="IPR023397">
    <property type="entry name" value="SAM-dep_MeTrfase_MraW_recog"/>
</dbReference>
<keyword evidence="2 6" id="KW-0698">rRNA processing</keyword>
<keyword evidence="5 6" id="KW-0949">S-adenosyl-L-methionine</keyword>
<evidence type="ECO:0000256" key="4">
    <source>
        <dbReference type="ARBA" id="ARBA00022679"/>
    </source>
</evidence>
<comment type="function">
    <text evidence="6">Specifically methylates the N4 position of cytidine in position 1402 (C1402) of 16S rRNA.</text>
</comment>
<dbReference type="GO" id="GO:0070475">
    <property type="term" value="P:rRNA base methylation"/>
    <property type="evidence" value="ECO:0007669"/>
    <property type="project" value="UniProtKB-UniRule"/>
</dbReference>
<gene>
    <name evidence="6 7" type="primary">rsmH</name>
    <name evidence="7" type="ORF">GJW-30_1_01836</name>
</gene>
<sequence length="345" mass="36860">MTRGRGAGSSGADGGLTPHIPVLARQVLHYLNPRDGAIYVDGTFGAGGHTRLILEAANCRVIGIDRDETALALGAALKDEFGDRLSLHRARFSELESVIAEAGVERVDGVLIDLGVSSMQLDQPERGFSFRADGPLDMRMGREGVSAADIVAQASERDLSHIIATLGEERFARPIARNIVKARGEAPIETTRALVDIIGRVLQQRPGEIHPATRTFQALRMLVNEELNEVADALVAAERVLAPGGKLAMISFHSLEDRVVKRFIAARAKAAAVSRHMPLAASAPPSFADATKAIVADDEEIAMNPRSRSAKLRVATRTEAPVSDAPVDAMPRLPSLTEILKGRGA</sequence>
<dbReference type="InterPro" id="IPR002903">
    <property type="entry name" value="RsmH"/>
</dbReference>
<dbReference type="HAMAP" id="MF_01007">
    <property type="entry name" value="16SrRNA_methyltr_H"/>
    <property type="match status" value="1"/>
</dbReference>
<accession>A0A0S3PTP2</accession>
<proteinExistence type="inferred from homology"/>
<dbReference type="RefSeq" id="WP_245408703.1">
    <property type="nucleotide sequence ID" value="NZ_AP014946.1"/>
</dbReference>
<dbReference type="GO" id="GO:0005737">
    <property type="term" value="C:cytoplasm"/>
    <property type="evidence" value="ECO:0007669"/>
    <property type="project" value="UniProtKB-SubCell"/>
</dbReference>
<dbReference type="PANTHER" id="PTHR11265">
    <property type="entry name" value="S-ADENOSYL-METHYLTRANSFERASE MRAW"/>
    <property type="match status" value="1"/>
</dbReference>
<evidence type="ECO:0000256" key="3">
    <source>
        <dbReference type="ARBA" id="ARBA00022603"/>
    </source>
</evidence>
<dbReference type="Gene3D" id="1.10.150.170">
    <property type="entry name" value="Putative methyltransferase TM0872, insert domain"/>
    <property type="match status" value="1"/>
</dbReference>
<feature type="binding site" evidence="6">
    <location>
        <position position="120"/>
    </location>
    <ligand>
        <name>S-adenosyl-L-methionine</name>
        <dbReference type="ChEBI" id="CHEBI:59789"/>
    </ligand>
</feature>
<keyword evidence="3 6" id="KW-0489">Methyltransferase</keyword>
<feature type="binding site" evidence="6">
    <location>
        <begin position="47"/>
        <end position="49"/>
    </location>
    <ligand>
        <name>S-adenosyl-L-methionine</name>
        <dbReference type="ChEBI" id="CHEBI:59789"/>
    </ligand>
</feature>
<dbReference type="SUPFAM" id="SSF53335">
    <property type="entry name" value="S-adenosyl-L-methionine-dependent methyltransferases"/>
    <property type="match status" value="1"/>
</dbReference>
<dbReference type="Proteomes" id="UP000236884">
    <property type="component" value="Chromosome"/>
</dbReference>
<dbReference type="EMBL" id="AP014946">
    <property type="protein sequence ID" value="BAT59305.1"/>
    <property type="molecule type" value="Genomic_DNA"/>
</dbReference>
<evidence type="ECO:0000313" key="7">
    <source>
        <dbReference type="EMBL" id="BAT59305.1"/>
    </source>
</evidence>